<evidence type="ECO:0000313" key="10">
    <source>
        <dbReference type="EMBL" id="PRP75027.1"/>
    </source>
</evidence>
<dbReference type="Pfam" id="PF00888">
    <property type="entry name" value="Cullin"/>
    <property type="match status" value="1"/>
</dbReference>
<proteinExistence type="inferred from homology"/>
<keyword evidence="5" id="KW-0832">Ubl conjugation</keyword>
<accession>A0A2P6MTK9</accession>
<evidence type="ECO:0000256" key="3">
    <source>
        <dbReference type="ARBA" id="ARBA00022499"/>
    </source>
</evidence>
<comment type="caution">
    <text evidence="10">The sequence shown here is derived from an EMBL/GenBank/DDBJ whole genome shotgun (WGS) entry which is preliminary data.</text>
</comment>
<name>A0A2P6MTK9_9EUKA</name>
<dbReference type="Gene3D" id="1.20.1310.10">
    <property type="entry name" value="Cullin Repeats"/>
    <property type="match status" value="4"/>
</dbReference>
<evidence type="ECO:0000313" key="11">
    <source>
        <dbReference type="EMBL" id="PRP75290.1"/>
    </source>
</evidence>
<dbReference type="SUPFAM" id="SSF75632">
    <property type="entry name" value="Cullin homology domain"/>
    <property type="match status" value="1"/>
</dbReference>
<feature type="domain" description="Cullin family profile" evidence="9">
    <location>
        <begin position="372"/>
        <end position="610"/>
    </location>
</feature>
<comment type="function">
    <text evidence="6">Probable core component of cullin-based SCF-like E3 ubiquitin-protein ligase complexes which mediate the ubiquitination and subsequent proteasomal degradation of target proteins. The E3 ubiquitin-protein ligase activity of the complex is dependent on the neddylation of the cullin subunit.</text>
</comment>
<dbReference type="InterPro" id="IPR045093">
    <property type="entry name" value="Cullin"/>
</dbReference>
<evidence type="ECO:0000256" key="7">
    <source>
        <dbReference type="PROSITE-ProRule" id="PRU00330"/>
    </source>
</evidence>
<dbReference type="SUPFAM" id="SSF74788">
    <property type="entry name" value="Cullin repeat-like"/>
    <property type="match status" value="1"/>
</dbReference>
<dbReference type="EMBL" id="MDYQ01000420">
    <property type="protein sequence ID" value="PRP75027.1"/>
    <property type="molecule type" value="Genomic_DNA"/>
</dbReference>
<keyword evidence="4" id="KW-0833">Ubl conjugation pathway</keyword>
<evidence type="ECO:0000313" key="12">
    <source>
        <dbReference type="Proteomes" id="UP000241769"/>
    </source>
</evidence>
<dbReference type="Proteomes" id="UP000241769">
    <property type="component" value="Unassembled WGS sequence"/>
</dbReference>
<reference evidence="10 12" key="1">
    <citation type="journal article" date="2018" name="Genome Biol. Evol.">
        <title>Multiple Roots of Fruiting Body Formation in Amoebozoa.</title>
        <authorList>
            <person name="Hillmann F."/>
            <person name="Forbes G."/>
            <person name="Novohradska S."/>
            <person name="Ferling I."/>
            <person name="Riege K."/>
            <person name="Groth M."/>
            <person name="Westermann M."/>
            <person name="Marz M."/>
            <person name="Spaller T."/>
            <person name="Winckler T."/>
            <person name="Schaap P."/>
            <person name="Glockner G."/>
        </authorList>
    </citation>
    <scope>NUCLEOTIDE SEQUENCE [LARGE SCALE GENOMIC DNA]</scope>
    <source>
        <strain evidence="10 12">Jena</strain>
    </source>
</reference>
<keyword evidence="3" id="KW-1017">Isopeptide bond</keyword>
<sequence length="625" mass="71986">MKKKITIKPYRQVSMDPDYADKTWKLLQRAIHEIHKQNASGLSFEELYRNAYNMVLHKYGDMLYNGLKTELDKHLEDVRSVIVRSVDEEFLSIMNKSWGDHKVCMLMIRDILMYMDRVYVQSNEVAPVYELGLQRFRDIIARAADVKDRLLNLLLSLIEYERNGNQINRGLIKSITQMLVDLRAGSKTVYEEDFERNFLDTSSNFFKKESQEFISSNSCSDYMKKVESRIKEELERVNHYMDPSTEVKLKEVVERELISNHMRTLVDMEQSGCISMLRDNKIDDLKRMYLLFGRVPQGHNLVSEVISKYIKDVGKGLIQDEEKQKDHLALVQALLDMKDKYDVILSTALGNDKMFSQSMNQAFEYFINLNSKSAEYISLFIDEKLKKGLKGVSEAEVDVVLDKVMMLFRFLQEKDVFEKYYKQHLAKRLLLGRSVSDDVEQNMISKLKAECGFQFTSKLAGMFTDMKLSKDTMEGFKSHCSNQYPNQSTKDVFGGVDLSVNVLTTGFWPTAQSNACNLPQEVIKACEAFKKYYLSCHNGRKLSWQTNMGSAEVKAIFDPSAKVAKILSVSTHQMVALLLFNDRTEYTCKEINDTTNIPAADLKRNLMALSAGKQKILIKSGDPKK</sequence>
<dbReference type="EMBL" id="MDYQ01000397">
    <property type="protein sequence ID" value="PRP75290.1"/>
    <property type="molecule type" value="Genomic_DNA"/>
</dbReference>
<dbReference type="FunCoup" id="A0A2P6MTK9">
    <property type="interactions" value="732"/>
</dbReference>
<evidence type="ECO:0000256" key="8">
    <source>
        <dbReference type="RuleBase" id="RU003829"/>
    </source>
</evidence>
<dbReference type="STRING" id="1890364.A0A2P6MTK9"/>
<dbReference type="Gene3D" id="3.30.230.130">
    <property type="entry name" value="Cullin, Chain C, Domain 2"/>
    <property type="match status" value="1"/>
</dbReference>
<dbReference type="PROSITE" id="PS50069">
    <property type="entry name" value="CULLIN_2"/>
    <property type="match status" value="1"/>
</dbReference>
<organism evidence="10 12">
    <name type="scientific">Planoprotostelium fungivorum</name>
    <dbReference type="NCBI Taxonomy" id="1890364"/>
    <lineage>
        <taxon>Eukaryota</taxon>
        <taxon>Amoebozoa</taxon>
        <taxon>Evosea</taxon>
        <taxon>Variosea</taxon>
        <taxon>Cavosteliida</taxon>
        <taxon>Cavosteliaceae</taxon>
        <taxon>Planoprotostelium</taxon>
    </lineage>
</organism>
<dbReference type="InterPro" id="IPR001373">
    <property type="entry name" value="Cullin_N"/>
</dbReference>
<dbReference type="SMART" id="SM00182">
    <property type="entry name" value="CULLIN"/>
    <property type="match status" value="1"/>
</dbReference>
<keyword evidence="12" id="KW-1185">Reference proteome</keyword>
<dbReference type="InterPro" id="IPR016158">
    <property type="entry name" value="Cullin_homology"/>
</dbReference>
<evidence type="ECO:0000256" key="4">
    <source>
        <dbReference type="ARBA" id="ARBA00022786"/>
    </source>
</evidence>
<dbReference type="FunFam" id="1.20.1310.10:FF:000004">
    <property type="entry name" value="Cullin 4B"/>
    <property type="match status" value="1"/>
</dbReference>
<dbReference type="FunFam" id="1.20.1310.10:FF:000001">
    <property type="entry name" value="Cullin 3"/>
    <property type="match status" value="1"/>
</dbReference>
<protein>
    <submittedName>
        <fullName evidence="10">Cullin C</fullName>
    </submittedName>
</protein>
<dbReference type="Pfam" id="PF26557">
    <property type="entry name" value="Cullin_AB"/>
    <property type="match status" value="1"/>
</dbReference>
<dbReference type="InterPro" id="IPR036317">
    <property type="entry name" value="Cullin_homology_sf"/>
</dbReference>
<evidence type="ECO:0000256" key="5">
    <source>
        <dbReference type="ARBA" id="ARBA00022843"/>
    </source>
</evidence>
<evidence type="ECO:0000256" key="2">
    <source>
        <dbReference type="ARBA" id="ARBA00006019"/>
    </source>
</evidence>
<dbReference type="FunFam" id="1.20.1310.10:FF:000006">
    <property type="entry name" value="Cullin 3"/>
    <property type="match status" value="1"/>
</dbReference>
<evidence type="ECO:0000256" key="6">
    <source>
        <dbReference type="ARBA" id="ARBA00056946"/>
    </source>
</evidence>
<comment type="similarity">
    <text evidence="2 7 8">Belongs to the cullin family.</text>
</comment>
<evidence type="ECO:0000256" key="1">
    <source>
        <dbReference type="ARBA" id="ARBA00004906"/>
    </source>
</evidence>
<comment type="pathway">
    <text evidence="1">Protein modification; protein ubiquitination.</text>
</comment>
<feature type="non-terminal residue" evidence="10">
    <location>
        <position position="625"/>
    </location>
</feature>
<gene>
    <name evidence="10" type="ORF">PROFUN_15631</name>
    <name evidence="11" type="ORF">PROFUN_15848</name>
</gene>
<dbReference type="FunFam" id="1.20.1310.10:FF:000002">
    <property type="entry name" value="cullin-3 isoform X1"/>
    <property type="match status" value="1"/>
</dbReference>
<dbReference type="InterPro" id="IPR059120">
    <property type="entry name" value="Cullin-like_AB"/>
</dbReference>
<dbReference type="AlphaFoldDB" id="A0A2P6MTK9"/>
<dbReference type="PANTHER" id="PTHR11932">
    <property type="entry name" value="CULLIN"/>
    <property type="match status" value="1"/>
</dbReference>
<dbReference type="OrthoDB" id="27073at2759"/>
<evidence type="ECO:0000259" key="9">
    <source>
        <dbReference type="PROSITE" id="PS50069"/>
    </source>
</evidence>
<dbReference type="GO" id="GO:0006511">
    <property type="term" value="P:ubiquitin-dependent protein catabolic process"/>
    <property type="evidence" value="ECO:0007669"/>
    <property type="project" value="InterPro"/>
</dbReference>
<dbReference type="GO" id="GO:0031625">
    <property type="term" value="F:ubiquitin protein ligase binding"/>
    <property type="evidence" value="ECO:0007669"/>
    <property type="project" value="InterPro"/>
</dbReference>
<dbReference type="InParanoid" id="A0A2P6MTK9"/>
<dbReference type="InterPro" id="IPR016159">
    <property type="entry name" value="Cullin_repeat-like_dom_sf"/>
</dbReference>